<dbReference type="PANTHER" id="PTHR31282">
    <property type="entry name" value="WRKY TRANSCRIPTION FACTOR 21-RELATED"/>
    <property type="match status" value="1"/>
</dbReference>
<feature type="domain" description="WRKY" evidence="6">
    <location>
        <begin position="235"/>
        <end position="301"/>
    </location>
</feature>
<dbReference type="Proteomes" id="UP000594263">
    <property type="component" value="Unplaced"/>
</dbReference>
<evidence type="ECO:0000313" key="7">
    <source>
        <dbReference type="EnsemblPlants" id="Kaladp0809s0107.1.v1.1"/>
    </source>
</evidence>
<evidence type="ECO:0000256" key="1">
    <source>
        <dbReference type="ARBA" id="ARBA00004123"/>
    </source>
</evidence>
<organism evidence="7 8">
    <name type="scientific">Kalanchoe fedtschenkoi</name>
    <name type="common">Lavender scallops</name>
    <name type="synonym">South American air plant</name>
    <dbReference type="NCBI Taxonomy" id="63787"/>
    <lineage>
        <taxon>Eukaryota</taxon>
        <taxon>Viridiplantae</taxon>
        <taxon>Streptophyta</taxon>
        <taxon>Embryophyta</taxon>
        <taxon>Tracheophyta</taxon>
        <taxon>Spermatophyta</taxon>
        <taxon>Magnoliopsida</taxon>
        <taxon>eudicotyledons</taxon>
        <taxon>Gunneridae</taxon>
        <taxon>Pentapetalae</taxon>
        <taxon>Saxifragales</taxon>
        <taxon>Crassulaceae</taxon>
        <taxon>Kalanchoe</taxon>
    </lineage>
</organism>
<comment type="subcellular location">
    <subcellularLocation>
        <location evidence="1">Nucleus</location>
    </subcellularLocation>
</comment>
<dbReference type="GO" id="GO:0043565">
    <property type="term" value="F:sequence-specific DNA binding"/>
    <property type="evidence" value="ECO:0007669"/>
    <property type="project" value="InterPro"/>
</dbReference>
<name>A0A7N0VG31_KALFE</name>
<accession>A0A7N0VG31</accession>
<dbReference type="EnsemblPlants" id="Kaladp0809s0107.1.v1.1">
    <property type="protein sequence ID" value="Kaladp0809s0107.1.v1.1"/>
    <property type="gene ID" value="Kaladp0809s0107.v1.1"/>
</dbReference>
<evidence type="ECO:0000259" key="6">
    <source>
        <dbReference type="PROSITE" id="PS50811"/>
    </source>
</evidence>
<dbReference type="Gramene" id="Kaladp0809s0107.1.v1.1">
    <property type="protein sequence ID" value="Kaladp0809s0107.1.v1.1"/>
    <property type="gene ID" value="Kaladp0809s0107.v1.1"/>
</dbReference>
<proteinExistence type="predicted"/>
<evidence type="ECO:0000256" key="5">
    <source>
        <dbReference type="ARBA" id="ARBA00023242"/>
    </source>
</evidence>
<keyword evidence="5" id="KW-0539">Nucleus</keyword>
<dbReference type="SUPFAM" id="SSF118290">
    <property type="entry name" value="WRKY DNA-binding domain"/>
    <property type="match status" value="1"/>
</dbReference>
<dbReference type="Gene3D" id="2.20.25.80">
    <property type="entry name" value="WRKY domain"/>
    <property type="match status" value="1"/>
</dbReference>
<protein>
    <recommendedName>
        <fullName evidence="6">WRKY domain-containing protein</fullName>
    </recommendedName>
</protein>
<dbReference type="PROSITE" id="PS50811">
    <property type="entry name" value="WRKY"/>
    <property type="match status" value="1"/>
</dbReference>
<reference evidence="7" key="1">
    <citation type="submission" date="2021-01" db="UniProtKB">
        <authorList>
            <consortium name="EnsemblPlants"/>
        </authorList>
    </citation>
    <scope>IDENTIFICATION</scope>
</reference>
<dbReference type="GO" id="GO:0005516">
    <property type="term" value="F:calmodulin binding"/>
    <property type="evidence" value="ECO:0007669"/>
    <property type="project" value="UniProtKB-ARBA"/>
</dbReference>
<dbReference type="Pfam" id="PF03106">
    <property type="entry name" value="WRKY"/>
    <property type="match status" value="1"/>
</dbReference>
<keyword evidence="2" id="KW-0805">Transcription regulation</keyword>
<evidence type="ECO:0000256" key="4">
    <source>
        <dbReference type="ARBA" id="ARBA00023163"/>
    </source>
</evidence>
<dbReference type="Pfam" id="PF10533">
    <property type="entry name" value="Plant_zn_clust"/>
    <property type="match status" value="1"/>
</dbReference>
<keyword evidence="4" id="KW-0804">Transcription</keyword>
<evidence type="ECO:0000256" key="2">
    <source>
        <dbReference type="ARBA" id="ARBA00023015"/>
    </source>
</evidence>
<sequence length="304" mass="32931">MEGGMYVPNTTTLLNLDFAPSSSLSTFTAQTREELSGQESVLMEAADLLGYARAMELQQQHVTERTENPEMRMPGMSPPFNFLAASSSASNRTTGHARFRRSQVPVVEQLSLLPPSSSSPVILDFSKASVEPDCLSLSLGQPLSCSTSTITTNTNSSSITAEGSVSNYGIMKPPPPLSAPRVKTCHFHHSSSSSAHMTAAAGKKLSSSTRSCRCTKRIKKCRVKKMVRVPAISSKVADIPADEYSWRKYGQKPIKGSPFPRGYYKCSSVRGCPARKHVERAKDDPAMLIVTYGGEHNHCSAAPK</sequence>
<dbReference type="GO" id="GO:0003700">
    <property type="term" value="F:DNA-binding transcription factor activity"/>
    <property type="evidence" value="ECO:0007669"/>
    <property type="project" value="InterPro"/>
</dbReference>
<keyword evidence="8" id="KW-1185">Reference proteome</keyword>
<evidence type="ECO:0000256" key="3">
    <source>
        <dbReference type="ARBA" id="ARBA00023125"/>
    </source>
</evidence>
<dbReference type="InterPro" id="IPR036576">
    <property type="entry name" value="WRKY_dom_sf"/>
</dbReference>
<dbReference type="SMART" id="SM00774">
    <property type="entry name" value="WRKY"/>
    <property type="match status" value="1"/>
</dbReference>
<dbReference type="AlphaFoldDB" id="A0A7N0VG31"/>
<dbReference type="InterPro" id="IPR003657">
    <property type="entry name" value="WRKY_dom"/>
</dbReference>
<keyword evidence="3" id="KW-0238">DNA-binding</keyword>
<dbReference type="InterPro" id="IPR044810">
    <property type="entry name" value="WRKY_plant"/>
</dbReference>
<dbReference type="OMA" id="ENNSQMM"/>
<dbReference type="InterPro" id="IPR018872">
    <property type="entry name" value="Zn-cluster-dom"/>
</dbReference>
<dbReference type="FunFam" id="2.20.25.80:FF:000004">
    <property type="entry name" value="WRKY transcription factor 65"/>
    <property type="match status" value="1"/>
</dbReference>
<evidence type="ECO:0000313" key="8">
    <source>
        <dbReference type="Proteomes" id="UP000594263"/>
    </source>
</evidence>
<dbReference type="GO" id="GO:0005634">
    <property type="term" value="C:nucleus"/>
    <property type="evidence" value="ECO:0007669"/>
    <property type="project" value="UniProtKB-SubCell"/>
</dbReference>